<organism evidence="2 3">
    <name type="scientific">Flavobacterium rakeshii</name>
    <dbReference type="NCBI Taxonomy" id="1038845"/>
    <lineage>
        <taxon>Bacteria</taxon>
        <taxon>Pseudomonadati</taxon>
        <taxon>Bacteroidota</taxon>
        <taxon>Flavobacteriia</taxon>
        <taxon>Flavobacteriales</taxon>
        <taxon>Flavobacteriaceae</taxon>
        <taxon>Flavobacterium</taxon>
    </lineage>
</organism>
<feature type="chain" id="PRO_5027058950" evidence="1">
    <location>
        <begin position="24"/>
        <end position="541"/>
    </location>
</feature>
<evidence type="ECO:0000313" key="2">
    <source>
        <dbReference type="EMBL" id="MUV04296.1"/>
    </source>
</evidence>
<proteinExistence type="predicted"/>
<sequence length="541" mass="59965">MKSRILNKLAVALGAVALVSVIACDYDYNEVGSDIIQDDIHHNGIEKYVANAVAFDKSTGSVQTNNMPINALGVYDNPVFGKTISRFVTQLSLASENPTLTNPVIDTVYLYVPYFSNLESTDTDGESTYTLDSVFGAENGRFKLNIFENGYYLRGSDPGSEDGVQKYYSDDRSLIDAYKGSVLLNNSTNADENNLFFFSKSEIDRKVTLEDGSEKLVERFAPGMYLQLDKQFFTEKIFNAPDGSLVNNNVFKDYFRGLYFDVEQVGDVSAMGMMDFTDGKIVILYTDTKLDINGEPVVDDEGNIETTSNTITLNLTGNTVNLFDNTYNDTFASAIGSSDEVEGDERLYVKGGEGSLAFINILDQVDLDFLKPDPVTGERVLINEANLTFYIDKAAMANAIEPNRLYLYDVNNRRPLYDYYVDQTTNASNSKYSRYIYGGILEYDDDGEGLRYKVRITDHINNIVNKDSTNVVLGLAVTESINQISNAALRTSFTTGTTEVKSAPLSSAISPMGTVIYGSKSGANVPEDKRLKLEIYYTKPN</sequence>
<keyword evidence="3" id="KW-1185">Reference proteome</keyword>
<evidence type="ECO:0000313" key="3">
    <source>
        <dbReference type="Proteomes" id="UP000433945"/>
    </source>
</evidence>
<dbReference type="Pfam" id="PF14092">
    <property type="entry name" value="DUF4270"/>
    <property type="match status" value="1"/>
</dbReference>
<comment type="caution">
    <text evidence="2">The sequence shown here is derived from an EMBL/GenBank/DDBJ whole genome shotgun (WGS) entry which is preliminary data.</text>
</comment>
<accession>A0A6N8HF04</accession>
<dbReference type="Proteomes" id="UP000433945">
    <property type="component" value="Unassembled WGS sequence"/>
</dbReference>
<reference evidence="2 3" key="1">
    <citation type="submission" date="2019-12" db="EMBL/GenBank/DDBJ databases">
        <authorList>
            <person name="Sun J.-Q."/>
        </authorList>
    </citation>
    <scope>NUCLEOTIDE SEQUENCE [LARGE SCALE GENOMIC DNA]</scope>
    <source>
        <strain evidence="2 3">JCM 17928</strain>
    </source>
</reference>
<feature type="signal peptide" evidence="1">
    <location>
        <begin position="1"/>
        <end position="23"/>
    </location>
</feature>
<keyword evidence="1" id="KW-0732">Signal</keyword>
<protein>
    <submittedName>
        <fullName evidence="2">DUF4270 family protein</fullName>
    </submittedName>
</protein>
<dbReference type="InterPro" id="IPR025366">
    <property type="entry name" value="DUF4270"/>
</dbReference>
<evidence type="ECO:0000256" key="1">
    <source>
        <dbReference type="SAM" id="SignalP"/>
    </source>
</evidence>
<dbReference type="OrthoDB" id="1466062at2"/>
<dbReference type="RefSeq" id="WP_157483504.1">
    <property type="nucleotide sequence ID" value="NZ_JAZDQD010000002.1"/>
</dbReference>
<dbReference type="EMBL" id="WOWP01000041">
    <property type="protein sequence ID" value="MUV04296.1"/>
    <property type="molecule type" value="Genomic_DNA"/>
</dbReference>
<dbReference type="PROSITE" id="PS51257">
    <property type="entry name" value="PROKAR_LIPOPROTEIN"/>
    <property type="match status" value="1"/>
</dbReference>
<gene>
    <name evidence="2" type="ORF">GN157_11305</name>
</gene>
<name>A0A6N8HF04_9FLAO</name>
<dbReference type="AlphaFoldDB" id="A0A6N8HF04"/>